<proteinExistence type="inferred from homology"/>
<evidence type="ECO:0000256" key="5">
    <source>
        <dbReference type="ARBA" id="ARBA00022917"/>
    </source>
</evidence>
<evidence type="ECO:0000256" key="3">
    <source>
        <dbReference type="ARBA" id="ARBA00022845"/>
    </source>
</evidence>
<evidence type="ECO:0000256" key="1">
    <source>
        <dbReference type="ARBA" id="ARBA00009860"/>
    </source>
</evidence>
<evidence type="ECO:0000256" key="6">
    <source>
        <dbReference type="RuleBase" id="RU004374"/>
    </source>
</evidence>
<feature type="region of interest" description="Disordered" evidence="7">
    <location>
        <begin position="166"/>
        <end position="192"/>
    </location>
</feature>
<dbReference type="Gene3D" id="3.30.760.10">
    <property type="entry name" value="RNA Cap, Translation Initiation Factor Eif4e"/>
    <property type="match status" value="1"/>
</dbReference>
<dbReference type="EMBL" id="NIVC01001456">
    <property type="protein sequence ID" value="PAA67781.1"/>
    <property type="molecule type" value="Genomic_DNA"/>
</dbReference>
<feature type="region of interest" description="Disordered" evidence="7">
    <location>
        <begin position="107"/>
        <end position="132"/>
    </location>
</feature>
<organism evidence="8 9">
    <name type="scientific">Macrostomum lignano</name>
    <dbReference type="NCBI Taxonomy" id="282301"/>
    <lineage>
        <taxon>Eukaryota</taxon>
        <taxon>Metazoa</taxon>
        <taxon>Spiralia</taxon>
        <taxon>Lophotrochozoa</taxon>
        <taxon>Platyhelminthes</taxon>
        <taxon>Rhabditophora</taxon>
        <taxon>Macrostomorpha</taxon>
        <taxon>Macrostomida</taxon>
        <taxon>Macrostomidae</taxon>
        <taxon>Macrostomum</taxon>
    </lineage>
</organism>
<keyword evidence="5 6" id="KW-0648">Protein biosynthesis</keyword>
<feature type="region of interest" description="Disordered" evidence="7">
    <location>
        <begin position="208"/>
        <end position="271"/>
    </location>
</feature>
<evidence type="ECO:0000256" key="4">
    <source>
        <dbReference type="ARBA" id="ARBA00022884"/>
    </source>
</evidence>
<dbReference type="GO" id="GO:0016281">
    <property type="term" value="C:eukaryotic translation initiation factor 4F complex"/>
    <property type="evidence" value="ECO:0007669"/>
    <property type="project" value="TreeGrafter"/>
</dbReference>
<dbReference type="InterPro" id="IPR023398">
    <property type="entry name" value="TIF_eIF4e-like"/>
</dbReference>
<dbReference type="PANTHER" id="PTHR11960:SF8">
    <property type="entry name" value="EUKARYOTIC TRANSLATION INITIATION FACTOR 4E1-RELATED"/>
    <property type="match status" value="1"/>
</dbReference>
<keyword evidence="9" id="KW-1185">Reference proteome</keyword>
<keyword evidence="2 6" id="KW-0396">Initiation factor</keyword>
<comment type="similarity">
    <text evidence="1 6">Belongs to the eukaryotic initiation factor 4E family.</text>
</comment>
<protein>
    <recommendedName>
        <fullName evidence="10">EIF-4F 25 kDa subunit</fullName>
    </recommendedName>
</protein>
<evidence type="ECO:0008006" key="10">
    <source>
        <dbReference type="Google" id="ProtNLM"/>
    </source>
</evidence>
<feature type="compositionally biased region" description="Basic and acidic residues" evidence="7">
    <location>
        <begin position="221"/>
        <end position="231"/>
    </location>
</feature>
<evidence type="ECO:0000313" key="8">
    <source>
        <dbReference type="EMBL" id="PAA67781.1"/>
    </source>
</evidence>
<dbReference type="Gene3D" id="3.80.10.10">
    <property type="entry name" value="Ribonuclease Inhibitor"/>
    <property type="match status" value="1"/>
</dbReference>
<dbReference type="PANTHER" id="PTHR11960">
    <property type="entry name" value="EUKARYOTIC TRANSLATION INITIATION FACTOR 4E RELATED"/>
    <property type="match status" value="1"/>
</dbReference>
<feature type="compositionally biased region" description="Polar residues" evidence="7">
    <location>
        <begin position="211"/>
        <end position="220"/>
    </location>
</feature>
<dbReference type="Proteomes" id="UP000215902">
    <property type="component" value="Unassembled WGS sequence"/>
</dbReference>
<comment type="caution">
    <text evidence="8">The sequence shown here is derived from an EMBL/GenBank/DDBJ whole genome shotgun (WGS) entry which is preliminary data.</text>
</comment>
<dbReference type="GO" id="GO:0000340">
    <property type="term" value="F:RNA 7-methylguanosine cap binding"/>
    <property type="evidence" value="ECO:0007669"/>
    <property type="project" value="TreeGrafter"/>
</dbReference>
<sequence>MADSIINNKELTGSSIENNKKLTRSSIANNKELTGSSIENNNELTGSSIENNNELTGSSIAENKELTGRSIAENKELTVSSIENNNELTGSSIAENKELTGRSIAENKELTGSSIENNNELTGSSIAENQELTGRSIAENKELTGSSIENNKKLTVSSIENNKELTGSSIENNKELTGSSIENNKELTGSSIENNKELTEIFIAENKELSRSSSNEPIDSSTKDKKEDGSKRSLVADQPKLNESCHNTEESGLSSSKAGVESDSDHTDSSSTLDCNSVCEAAGECFTSTNAEDAASDALVEPLMKKHLLNSCWTLWFYKSDRSRAWLDSQLPVASFSSVEDFWRIINFAMPPSRLPPGCDYSVFRAGCPPMWEAPDNCNGGRWMLSLDRRSTEAALVDKAWTEALLMAIGEAFSDRVGRQICGLVVQIRSRHYRLCLWTRHAADQPGCFAVGRLFRSALQKAIQPDALPALIYEAHANNTTTNMSSRVGAFASCSRGRHLKSKPPMYNL</sequence>
<evidence type="ECO:0000313" key="9">
    <source>
        <dbReference type="Proteomes" id="UP000215902"/>
    </source>
</evidence>
<keyword evidence="4 6" id="KW-0694">RNA-binding</keyword>
<dbReference type="InterPro" id="IPR001040">
    <property type="entry name" value="TIF_eIF_4E"/>
</dbReference>
<dbReference type="SUPFAM" id="SSF55418">
    <property type="entry name" value="eIF4e-like"/>
    <property type="match status" value="1"/>
</dbReference>
<name>A0A267F200_9PLAT</name>
<dbReference type="OrthoDB" id="590761at2759"/>
<accession>A0A267F200</accession>
<evidence type="ECO:0000256" key="7">
    <source>
        <dbReference type="SAM" id="MobiDB-lite"/>
    </source>
</evidence>
<dbReference type="STRING" id="282301.A0A267F200"/>
<dbReference type="InterPro" id="IPR032675">
    <property type="entry name" value="LRR_dom_sf"/>
</dbReference>
<evidence type="ECO:0000256" key="2">
    <source>
        <dbReference type="ARBA" id="ARBA00022540"/>
    </source>
</evidence>
<dbReference type="GO" id="GO:0003743">
    <property type="term" value="F:translation initiation factor activity"/>
    <property type="evidence" value="ECO:0007669"/>
    <property type="project" value="UniProtKB-KW"/>
</dbReference>
<gene>
    <name evidence="8" type="ORF">BOX15_Mlig000110g1</name>
</gene>
<dbReference type="GO" id="GO:0006417">
    <property type="term" value="P:regulation of translation"/>
    <property type="evidence" value="ECO:0007669"/>
    <property type="project" value="UniProtKB-KW"/>
</dbReference>
<keyword evidence="3" id="KW-0810">Translation regulation</keyword>
<dbReference type="AlphaFoldDB" id="A0A267F200"/>
<reference evidence="8 9" key="1">
    <citation type="submission" date="2017-06" db="EMBL/GenBank/DDBJ databases">
        <title>A platform for efficient transgenesis in Macrostomum lignano, a flatworm model organism for stem cell research.</title>
        <authorList>
            <person name="Berezikov E."/>
        </authorList>
    </citation>
    <scope>NUCLEOTIDE SEQUENCE [LARGE SCALE GENOMIC DNA]</scope>
    <source>
        <strain evidence="8">DV1</strain>
        <tissue evidence="8">Whole organism</tissue>
    </source>
</reference>
<feature type="region of interest" description="Disordered" evidence="7">
    <location>
        <begin position="33"/>
        <end position="61"/>
    </location>
</feature>
<dbReference type="Pfam" id="PF01652">
    <property type="entry name" value="IF4E"/>
    <property type="match status" value="1"/>
</dbReference>
<feature type="compositionally biased region" description="Polar residues" evidence="7">
    <location>
        <begin position="110"/>
        <end position="132"/>
    </location>
</feature>